<accession>B8DZ76</accession>
<gene>
    <name evidence="2" type="ordered locus">Dtur_0516</name>
</gene>
<dbReference type="EnsemblBacteria" id="ACK41809">
    <property type="protein sequence ID" value="ACK41809"/>
    <property type="gene ID" value="Dtur_0516"/>
</dbReference>
<keyword evidence="1" id="KW-0472">Membrane</keyword>
<sequence length="132" mass="15887">MINYLFWIISSGITIYLLLYSRGFYLKVFSFLMRDFYLINVIDKFLFIALSFIALGFIVYLESFYRKNKKVFYKFLLITGIQLIILFVFQFTPYLLFGIVLSYKEIFFLILEIILGGFFIGIYISNQRYRIL</sequence>
<keyword evidence="1" id="KW-1133">Transmembrane helix</keyword>
<dbReference type="Proteomes" id="UP000007719">
    <property type="component" value="Chromosome"/>
</dbReference>
<evidence type="ECO:0000256" key="1">
    <source>
        <dbReference type="SAM" id="Phobius"/>
    </source>
</evidence>
<keyword evidence="1" id="KW-0812">Transmembrane</keyword>
<dbReference type="EMBL" id="CP001251">
    <property type="protein sequence ID" value="ACK41809.1"/>
    <property type="molecule type" value="Genomic_DNA"/>
</dbReference>
<reference evidence="3" key="1">
    <citation type="journal article" date="2016" name="Front. Microbiol.">
        <title>The complete genome sequence of hyperthermophile Dictyoglomus turgidum DSM 6724 reveals a specialized carbohydrate fermentor.</title>
        <authorList>
            <person name="Brumm P.J."/>
            <person name="Gowda K."/>
            <person name="Robb F.T."/>
            <person name="Mead D.A."/>
        </authorList>
    </citation>
    <scope>NUCLEOTIDE SEQUENCE [LARGE SCALE GENOMIC DNA]</scope>
    <source>
        <strain evidence="3">DSM 6724 / Z-1310</strain>
    </source>
</reference>
<organism evidence="2 3">
    <name type="scientific">Dictyoglomus turgidum (strain DSM 6724 / Z-1310)</name>
    <dbReference type="NCBI Taxonomy" id="515635"/>
    <lineage>
        <taxon>Bacteria</taxon>
        <taxon>Pseudomonadati</taxon>
        <taxon>Dictyoglomota</taxon>
        <taxon>Dictyoglomia</taxon>
        <taxon>Dictyoglomales</taxon>
        <taxon>Dictyoglomaceae</taxon>
        <taxon>Dictyoglomus</taxon>
    </lineage>
</organism>
<dbReference type="InParanoid" id="B8DZ76"/>
<keyword evidence="3" id="KW-1185">Reference proteome</keyword>
<feature type="transmembrane region" description="Helical" evidence="1">
    <location>
        <begin position="5"/>
        <end position="25"/>
    </location>
</feature>
<evidence type="ECO:0000313" key="2">
    <source>
        <dbReference type="EMBL" id="ACK41809.1"/>
    </source>
</evidence>
<feature type="transmembrane region" description="Helical" evidence="1">
    <location>
        <begin position="106"/>
        <end position="124"/>
    </location>
</feature>
<proteinExistence type="predicted"/>
<dbReference type="KEGG" id="dtu:Dtur_0516"/>
<name>B8DZ76_DICTD</name>
<feature type="transmembrane region" description="Helical" evidence="1">
    <location>
        <begin position="45"/>
        <end position="63"/>
    </location>
</feature>
<dbReference type="HOGENOM" id="CLU_157823_0_0_0"/>
<protein>
    <submittedName>
        <fullName evidence="2">Uncharacterized protein</fullName>
    </submittedName>
</protein>
<dbReference type="AlphaFoldDB" id="B8DZ76"/>
<evidence type="ECO:0000313" key="3">
    <source>
        <dbReference type="Proteomes" id="UP000007719"/>
    </source>
</evidence>
<feature type="transmembrane region" description="Helical" evidence="1">
    <location>
        <begin position="75"/>
        <end position="100"/>
    </location>
</feature>